<feature type="domain" description="TonB-dependent transporter Oar-like beta-barrel" evidence="8">
    <location>
        <begin position="238"/>
        <end position="304"/>
    </location>
</feature>
<evidence type="ECO:0000259" key="8">
    <source>
        <dbReference type="Pfam" id="PF25183"/>
    </source>
</evidence>
<keyword evidence="5" id="KW-0472">Membrane</keyword>
<feature type="signal peptide" evidence="7">
    <location>
        <begin position="1"/>
        <end position="24"/>
    </location>
</feature>
<dbReference type="RefSeq" id="WP_165270998.1">
    <property type="nucleotide sequence ID" value="NZ_JAALLS010000026.1"/>
</dbReference>
<comment type="caution">
    <text evidence="9">The sequence shown here is derived from an EMBL/GenBank/DDBJ whole genome shotgun (WGS) entry which is preliminary data.</text>
</comment>
<evidence type="ECO:0000256" key="3">
    <source>
        <dbReference type="ARBA" id="ARBA00022452"/>
    </source>
</evidence>
<keyword evidence="7" id="KW-0732">Signal</keyword>
<evidence type="ECO:0000256" key="4">
    <source>
        <dbReference type="ARBA" id="ARBA00022692"/>
    </source>
</evidence>
<dbReference type="Gene3D" id="2.60.40.1120">
    <property type="entry name" value="Carboxypeptidase-like, regulatory domain"/>
    <property type="match status" value="1"/>
</dbReference>
<keyword evidence="6" id="KW-0998">Cell outer membrane</keyword>
<evidence type="ECO:0000313" key="9">
    <source>
        <dbReference type="EMBL" id="NGP89838.1"/>
    </source>
</evidence>
<evidence type="ECO:0000256" key="5">
    <source>
        <dbReference type="ARBA" id="ARBA00023136"/>
    </source>
</evidence>
<keyword evidence="9" id="KW-0675">Receptor</keyword>
<dbReference type="PANTHER" id="PTHR30069">
    <property type="entry name" value="TONB-DEPENDENT OUTER MEMBRANE RECEPTOR"/>
    <property type="match status" value="1"/>
</dbReference>
<accession>A0A6M1T172</accession>
<dbReference type="GO" id="GO:0044718">
    <property type="term" value="P:siderophore transmembrane transport"/>
    <property type="evidence" value="ECO:0007669"/>
    <property type="project" value="TreeGrafter"/>
</dbReference>
<keyword evidence="2" id="KW-0813">Transport</keyword>
<dbReference type="GO" id="GO:0015344">
    <property type="term" value="F:siderophore uptake transmembrane transporter activity"/>
    <property type="evidence" value="ECO:0007669"/>
    <property type="project" value="TreeGrafter"/>
</dbReference>
<evidence type="ECO:0000313" key="10">
    <source>
        <dbReference type="Proteomes" id="UP000479132"/>
    </source>
</evidence>
<dbReference type="PANTHER" id="PTHR30069:SF46">
    <property type="entry name" value="OAR PROTEIN"/>
    <property type="match status" value="1"/>
</dbReference>
<evidence type="ECO:0000256" key="2">
    <source>
        <dbReference type="ARBA" id="ARBA00022448"/>
    </source>
</evidence>
<dbReference type="GO" id="GO:0009279">
    <property type="term" value="C:cell outer membrane"/>
    <property type="evidence" value="ECO:0007669"/>
    <property type="project" value="UniProtKB-SubCell"/>
</dbReference>
<gene>
    <name evidence="9" type="ORF">G3569_15880</name>
</gene>
<proteinExistence type="predicted"/>
<dbReference type="EMBL" id="JAALLS010000026">
    <property type="protein sequence ID" value="NGP89838.1"/>
    <property type="molecule type" value="Genomic_DNA"/>
</dbReference>
<organism evidence="9 10">
    <name type="scientific">Fodinibius halophilus</name>
    <dbReference type="NCBI Taxonomy" id="1736908"/>
    <lineage>
        <taxon>Bacteria</taxon>
        <taxon>Pseudomonadati</taxon>
        <taxon>Balneolota</taxon>
        <taxon>Balneolia</taxon>
        <taxon>Balneolales</taxon>
        <taxon>Balneolaceae</taxon>
        <taxon>Fodinibius</taxon>
    </lineage>
</organism>
<dbReference type="InterPro" id="IPR057601">
    <property type="entry name" value="Oar-like_b-barrel"/>
</dbReference>
<dbReference type="SUPFAM" id="SSF49464">
    <property type="entry name" value="Carboxypeptidase regulatory domain-like"/>
    <property type="match status" value="1"/>
</dbReference>
<dbReference type="AlphaFoldDB" id="A0A6M1T172"/>
<feature type="chain" id="PRO_5027010904" evidence="7">
    <location>
        <begin position="25"/>
        <end position="1058"/>
    </location>
</feature>
<dbReference type="InterPro" id="IPR036942">
    <property type="entry name" value="Beta-barrel_TonB_sf"/>
</dbReference>
<sequence length="1058" mass="117697">MLRKILFVAPLFLFLLLSLQNSYAQITTASIEGIVVDQDGEPLPGANVIAVHEPSGTKRGTSTRTNGRFTLNNLRVGGPYTVKASFVGFEPQSQKEIFLTLGKTQTVRFELAENVEGLTEVVVTAGTEDINDNRTGAATTIDNAELKNLPTITRSAEDIYRISPSSDGNSFAGRNDQFNNFSLDGSIFNNPFGLDAATPGGQSNAQPISLDAIDQIQVSVAPYDVTQSGFTGASVNAVTKSGTNTFKGSAFSYYRNENFTGGKVAGNDIFVPDLTQLQSGVSIGGPIVKDKLFFFANFEIERRDDLGTDFLAADSPGEIGSGNTSRVLESDLKAVSDILKSEYGYETGPYERYSHDTDNNKGILKLDWNVNQQHSVTLTYNFLDAFREQNAHPSALGRRGPDITTLQFFNSGYRINNDIQSGILEVRSMFGNKYSNKLQIGFTHFDDSREPFSEPFPVINIAKNGSRYIVAGHEPFSIHNRLDQKVWQATNNFDIFANDHTITVGSSFEAFLFDNSFNLGAYFSGQPGGTFAADFSSVQDFLNYVNSGQFDSAVQNARDVYKNNNANDSWALAETNIGQWAFYAQDKWAVSEDFTFTYGLRVDLPLYFNTKEKIRENIERKGGTISEGGTYAPGVTYFDENGNGVSFDHTKLPDQDPLFSPRLGFNWDVFSDQTLQLRGGSGLFTGRLPFVWIGNQVANPDFFFYQITSPDFDFPQVWRSNLGAEKKFDGGWLVSTDFIFTKDINAAIVRNYGLKPPSGNLNGVDNRAYYLSSDHATGPFGGNVNAYVFTNTDKGRSFNWTVEVKKRFDSGLFASLAYNYLDSRDLSSIEAEISSDAFARNPALGNVNKPELAPSLYGNKHRFVGRLNKTFNYSDGMWATTVSLFFEYAKGGRYSYTYSGDANGDGSGLNDLIYIPTQSELEQYDFSGTPTEQEAQRQAFNEYIVQDEYLNENRGEYAEKYANLSPWYGRWDLRLMQELDLGTNSFEFTVDMLNVGNLLNSEWGVKKAPVNTQPIGVSVDANQNPTYSFDTSLDDTYTNQFNLQSRWQVQFGLRYNFN</sequence>
<keyword evidence="3" id="KW-1134">Transmembrane beta strand</keyword>
<evidence type="ECO:0000256" key="6">
    <source>
        <dbReference type="ARBA" id="ARBA00023237"/>
    </source>
</evidence>
<reference evidence="9 10" key="1">
    <citation type="submission" date="2020-02" db="EMBL/GenBank/DDBJ databases">
        <title>Aliifodinibius halophilus 2W32, complete genome.</title>
        <authorList>
            <person name="Li Y."/>
            <person name="Wu S."/>
        </authorList>
    </citation>
    <scope>NUCLEOTIDE SEQUENCE [LARGE SCALE GENOMIC DNA]</scope>
    <source>
        <strain evidence="9 10">2W32</strain>
    </source>
</reference>
<evidence type="ECO:0000256" key="1">
    <source>
        <dbReference type="ARBA" id="ARBA00004571"/>
    </source>
</evidence>
<comment type="subcellular location">
    <subcellularLocation>
        <location evidence="1">Cell outer membrane</location>
        <topology evidence="1">Multi-pass membrane protein</topology>
    </subcellularLocation>
</comment>
<keyword evidence="10" id="KW-1185">Reference proteome</keyword>
<dbReference type="Pfam" id="PF13620">
    <property type="entry name" value="CarboxypepD_reg"/>
    <property type="match status" value="1"/>
</dbReference>
<evidence type="ECO:0000256" key="7">
    <source>
        <dbReference type="SAM" id="SignalP"/>
    </source>
</evidence>
<dbReference type="Proteomes" id="UP000479132">
    <property type="component" value="Unassembled WGS sequence"/>
</dbReference>
<dbReference type="SUPFAM" id="SSF56935">
    <property type="entry name" value="Porins"/>
    <property type="match status" value="1"/>
</dbReference>
<dbReference type="InterPro" id="IPR008969">
    <property type="entry name" value="CarboxyPept-like_regulatory"/>
</dbReference>
<dbReference type="Gene3D" id="2.40.170.20">
    <property type="entry name" value="TonB-dependent receptor, beta-barrel domain"/>
    <property type="match status" value="1"/>
</dbReference>
<protein>
    <submittedName>
        <fullName evidence="9">TonB-dependent receptor</fullName>
    </submittedName>
</protein>
<dbReference type="InterPro" id="IPR039426">
    <property type="entry name" value="TonB-dep_rcpt-like"/>
</dbReference>
<feature type="domain" description="TonB-dependent transporter Oar-like beta-barrel" evidence="8">
    <location>
        <begin position="354"/>
        <end position="702"/>
    </location>
</feature>
<keyword evidence="4" id="KW-0812">Transmembrane</keyword>
<name>A0A6M1T172_9BACT</name>
<dbReference type="Pfam" id="PF25183">
    <property type="entry name" value="OMP_b-brl_4"/>
    <property type="match status" value="2"/>
</dbReference>